<evidence type="ECO:0000313" key="8">
    <source>
        <dbReference type="EMBL" id="MBO3115468.1"/>
    </source>
</evidence>
<dbReference type="SUPFAM" id="SSF49464">
    <property type="entry name" value="Carboxypeptidase regulatory domain-like"/>
    <property type="match status" value="1"/>
</dbReference>
<dbReference type="Gene3D" id="2.60.40.1120">
    <property type="entry name" value="Carboxypeptidase-like, regulatory domain"/>
    <property type="match status" value="1"/>
</dbReference>
<keyword evidence="3" id="KW-0998">Cell outer membrane</keyword>
<keyword evidence="9" id="KW-1185">Reference proteome</keyword>
<sequence length="939" mass="104051">MKQILFIFSFFIALGLQAQNTGSIVGKLTDKEFNNEPLPFANIVIKGTSKGTTSDIDGLYELNNLDPGKYVLIFSFVGYETLEIEADVVAGKVTTINVPMGASAAALEEVVIKTSSRKESEAALLLDQKKAVSIKQSIGAIELSRKGVGDAAGAVSKISGISKQQNSSDVYVRGLGDRYQNTTFNGLPLPSTDVNKKNIDLDLFSTDIIENVSVSKAFTSSFYGDFSAGNVNINSKEYNGNGFVKVSLGSGVNSLAAGENFVRNDGPSFFGYYNRYDVNPFNVVLGQTVDPQDGSSPINLNGTISGGYSHNFDDDTRLSFFATLGFSNGYEYRQGVARDFTNVLKVDFPNVEEYDYSTNTTGMLNIDFKLDNTNSFKFSSLFINSSSDQVGYFGTQGQGFNRDDIASVDPNGLGFFTINGRFNQDMVLVNQLLGKHLFDDDTLELTWGVGYNLVMSDEPDRRRFSFENYQFALDNDPNTNPIFYTNIPFDNQRFFQSIQDNEYSSFLNFKKEFSENFKLNIGHNGRLKRRAFSSIRYGYEIVDRDNTPVTNINDLNAILNVNNINIPAGSGLFNTVVLNPINNNLGNTNVPGLPENIYDGELEIHAGYVNAEISVGDKWLFVPGFRLEYFEQDIEYDVINIPPNDPGLRSVNETLLLPTLNIKYALNDDSNLRFSFSQTASIPEFKEVAPFIYEDVTVRYGGNPDLLGGVDGTGATYSDIYNFDLKYEWFMSPTEIFSVAGFAKRINDPVNRVVAADATGTQRFFRTGDLAEVYGIELEVRKNLINREDESTVLAFGFNGSYLHTEQDLRDVSGTFTTAFNKDTEELEGASNWVFNADINYTPKFGNYEPQFTLVSSYFSDRIFSIGSGSLGNIVENSVTSLDFVWKSPISEGLELTVFAQNLLNPNITFTREGTGSGDIVISQFKLGINTGVKLSYKF</sequence>
<evidence type="ECO:0000256" key="1">
    <source>
        <dbReference type="ARBA" id="ARBA00004442"/>
    </source>
</evidence>
<dbReference type="PANTHER" id="PTHR40980:SF5">
    <property type="entry name" value="TONB-DEPENDENT RECEPTOR"/>
    <property type="match status" value="1"/>
</dbReference>
<name>A0ABS3SY95_9FLAO</name>
<accession>A0ABS3SY95</accession>
<comment type="subcellular location">
    <subcellularLocation>
        <location evidence="1 4">Cell outer membrane</location>
    </subcellularLocation>
</comment>
<comment type="caution">
    <text evidence="8">The sequence shown here is derived from an EMBL/GenBank/DDBJ whole genome shotgun (WGS) entry which is preliminary data.</text>
</comment>
<gene>
    <name evidence="8" type="ORF">J4050_01840</name>
</gene>
<reference evidence="8 9" key="1">
    <citation type="submission" date="2021-03" db="EMBL/GenBank/DDBJ databases">
        <title>Winogradskyella sp. nov., isolated from costal sediment.</title>
        <authorList>
            <person name="Gao C."/>
        </authorList>
    </citation>
    <scope>NUCLEOTIDE SEQUENCE [LARGE SCALE GENOMIC DNA]</scope>
    <source>
        <strain evidence="8 9">DF17</strain>
    </source>
</reference>
<evidence type="ECO:0000256" key="5">
    <source>
        <dbReference type="SAM" id="SignalP"/>
    </source>
</evidence>
<feature type="domain" description="TonB-dependent receptor plug" evidence="7">
    <location>
        <begin position="130"/>
        <end position="229"/>
    </location>
</feature>
<organism evidence="8 9">
    <name type="scientific">Winogradskyella pelagia</name>
    <dbReference type="NCBI Taxonomy" id="2819984"/>
    <lineage>
        <taxon>Bacteria</taxon>
        <taxon>Pseudomonadati</taxon>
        <taxon>Bacteroidota</taxon>
        <taxon>Flavobacteriia</taxon>
        <taxon>Flavobacteriales</taxon>
        <taxon>Flavobacteriaceae</taxon>
        <taxon>Winogradskyella</taxon>
    </lineage>
</organism>
<dbReference type="Pfam" id="PF00593">
    <property type="entry name" value="TonB_dep_Rec_b-barrel"/>
    <property type="match status" value="1"/>
</dbReference>
<proteinExistence type="inferred from homology"/>
<evidence type="ECO:0000259" key="6">
    <source>
        <dbReference type="Pfam" id="PF00593"/>
    </source>
</evidence>
<feature type="domain" description="TonB-dependent receptor-like beta-barrel" evidence="6">
    <location>
        <begin position="460"/>
        <end position="861"/>
    </location>
</feature>
<feature type="signal peptide" evidence="5">
    <location>
        <begin position="1"/>
        <end position="18"/>
    </location>
</feature>
<dbReference type="InterPro" id="IPR000531">
    <property type="entry name" value="Beta-barrel_TonB"/>
</dbReference>
<dbReference type="InterPro" id="IPR036942">
    <property type="entry name" value="Beta-barrel_TonB_sf"/>
</dbReference>
<evidence type="ECO:0000256" key="2">
    <source>
        <dbReference type="ARBA" id="ARBA00023136"/>
    </source>
</evidence>
<dbReference type="Pfam" id="PF07715">
    <property type="entry name" value="Plug"/>
    <property type="match status" value="1"/>
</dbReference>
<dbReference type="Proteomes" id="UP000676776">
    <property type="component" value="Unassembled WGS sequence"/>
</dbReference>
<dbReference type="InterPro" id="IPR012910">
    <property type="entry name" value="Plug_dom"/>
</dbReference>
<keyword evidence="4" id="KW-0798">TonB box</keyword>
<keyword evidence="2 4" id="KW-0472">Membrane</keyword>
<dbReference type="RefSeq" id="WP_208152230.1">
    <property type="nucleotide sequence ID" value="NZ_JAGEVF010000001.1"/>
</dbReference>
<evidence type="ECO:0000313" key="9">
    <source>
        <dbReference type="Proteomes" id="UP000676776"/>
    </source>
</evidence>
<dbReference type="Gene3D" id="2.40.170.20">
    <property type="entry name" value="TonB-dependent receptor, beta-barrel domain"/>
    <property type="match status" value="1"/>
</dbReference>
<feature type="chain" id="PRO_5047093806" evidence="5">
    <location>
        <begin position="19"/>
        <end position="939"/>
    </location>
</feature>
<dbReference type="SUPFAM" id="SSF56935">
    <property type="entry name" value="Porins"/>
    <property type="match status" value="1"/>
</dbReference>
<comment type="similarity">
    <text evidence="4">Belongs to the TonB-dependent receptor family.</text>
</comment>
<evidence type="ECO:0000259" key="7">
    <source>
        <dbReference type="Pfam" id="PF07715"/>
    </source>
</evidence>
<evidence type="ECO:0000256" key="4">
    <source>
        <dbReference type="RuleBase" id="RU003357"/>
    </source>
</evidence>
<dbReference type="InterPro" id="IPR008969">
    <property type="entry name" value="CarboxyPept-like_regulatory"/>
</dbReference>
<dbReference type="Pfam" id="PF13715">
    <property type="entry name" value="CarbopepD_reg_2"/>
    <property type="match status" value="1"/>
</dbReference>
<dbReference type="PANTHER" id="PTHR40980">
    <property type="entry name" value="PLUG DOMAIN-CONTAINING PROTEIN"/>
    <property type="match status" value="1"/>
</dbReference>
<keyword evidence="5" id="KW-0732">Signal</keyword>
<protein>
    <submittedName>
        <fullName evidence="8">TonB-dependent receptor</fullName>
    </submittedName>
</protein>
<evidence type="ECO:0000256" key="3">
    <source>
        <dbReference type="ARBA" id="ARBA00023237"/>
    </source>
</evidence>
<keyword evidence="8" id="KW-0675">Receptor</keyword>
<dbReference type="Gene3D" id="2.170.130.10">
    <property type="entry name" value="TonB-dependent receptor, plug domain"/>
    <property type="match status" value="1"/>
</dbReference>
<dbReference type="InterPro" id="IPR037066">
    <property type="entry name" value="Plug_dom_sf"/>
</dbReference>
<dbReference type="EMBL" id="JAGEVF010000001">
    <property type="protein sequence ID" value="MBO3115468.1"/>
    <property type="molecule type" value="Genomic_DNA"/>
</dbReference>